<gene>
    <name evidence="1" type="ORF">Ahy_B03g066624</name>
</gene>
<organism evidence="1 2">
    <name type="scientific">Arachis hypogaea</name>
    <name type="common">Peanut</name>
    <dbReference type="NCBI Taxonomy" id="3818"/>
    <lineage>
        <taxon>Eukaryota</taxon>
        <taxon>Viridiplantae</taxon>
        <taxon>Streptophyta</taxon>
        <taxon>Embryophyta</taxon>
        <taxon>Tracheophyta</taxon>
        <taxon>Spermatophyta</taxon>
        <taxon>Magnoliopsida</taxon>
        <taxon>eudicotyledons</taxon>
        <taxon>Gunneridae</taxon>
        <taxon>Pentapetalae</taxon>
        <taxon>rosids</taxon>
        <taxon>fabids</taxon>
        <taxon>Fabales</taxon>
        <taxon>Fabaceae</taxon>
        <taxon>Papilionoideae</taxon>
        <taxon>50 kb inversion clade</taxon>
        <taxon>dalbergioids sensu lato</taxon>
        <taxon>Dalbergieae</taxon>
        <taxon>Pterocarpus clade</taxon>
        <taxon>Arachis</taxon>
    </lineage>
</organism>
<comment type="caution">
    <text evidence="1">The sequence shown here is derived from an EMBL/GenBank/DDBJ whole genome shotgun (WGS) entry which is preliminary data.</text>
</comment>
<protein>
    <submittedName>
        <fullName evidence="1">Uncharacterized protein</fullName>
    </submittedName>
</protein>
<dbReference type="STRING" id="3818.A0A445A4F5"/>
<accession>A0A445A4F5</accession>
<reference evidence="1 2" key="1">
    <citation type="submission" date="2019-01" db="EMBL/GenBank/DDBJ databases">
        <title>Sequencing of cultivated peanut Arachis hypogaea provides insights into genome evolution and oil improvement.</title>
        <authorList>
            <person name="Chen X."/>
        </authorList>
    </citation>
    <scope>NUCLEOTIDE SEQUENCE [LARGE SCALE GENOMIC DNA]</scope>
    <source>
        <strain evidence="2">cv. Fuhuasheng</strain>
        <tissue evidence="1">Leaves</tissue>
    </source>
</reference>
<evidence type="ECO:0000313" key="1">
    <source>
        <dbReference type="EMBL" id="RYR21333.1"/>
    </source>
</evidence>
<dbReference type="PANTHER" id="PTHR35320:SF1">
    <property type="entry name" value="ATP-DEPENDENT CLP PROTEASE ATP-BINDING SUBUNIT"/>
    <property type="match status" value="1"/>
</dbReference>
<dbReference type="AlphaFoldDB" id="A0A445A4F5"/>
<dbReference type="EMBL" id="SDMP01000013">
    <property type="protein sequence ID" value="RYR21333.1"/>
    <property type="molecule type" value="Genomic_DNA"/>
</dbReference>
<evidence type="ECO:0000313" key="2">
    <source>
        <dbReference type="Proteomes" id="UP000289738"/>
    </source>
</evidence>
<proteinExistence type="predicted"/>
<name>A0A445A4F5_ARAHY</name>
<sequence length="117" mass="12916">MPLPPFLKIDIVPESFQGTINRESGKVDFEFKAKFLFSVGSIYKAPPLMVMTSLRSEESKDDMKSGRGKRLDEEGNCMLVGVAKVDSIDDFLMNSFLALPIECLADFNDVISISASS</sequence>
<keyword evidence="2" id="KW-1185">Reference proteome</keyword>
<dbReference type="Proteomes" id="UP000289738">
    <property type="component" value="Chromosome B03"/>
</dbReference>
<dbReference type="PANTHER" id="PTHR35320">
    <property type="entry name" value="ATP-DEPENDENT CLP PROTEASE ATP-BINDING SUBUNIT"/>
    <property type="match status" value="1"/>
</dbReference>